<dbReference type="HAMAP" id="MF_00386">
    <property type="entry name" value="UPF0161_YidD"/>
    <property type="match status" value="1"/>
</dbReference>
<dbReference type="KEGG" id="cchl:FPL14_25945"/>
<organism evidence="2 3">
    <name type="scientific">Cohnella cholangitidis</name>
    <dbReference type="NCBI Taxonomy" id="2598458"/>
    <lineage>
        <taxon>Bacteria</taxon>
        <taxon>Bacillati</taxon>
        <taxon>Bacillota</taxon>
        <taxon>Bacilli</taxon>
        <taxon>Bacillales</taxon>
        <taxon>Paenibacillaceae</taxon>
        <taxon>Cohnella</taxon>
    </lineage>
</organism>
<dbReference type="InterPro" id="IPR002696">
    <property type="entry name" value="Membr_insert_effic_factor_YidD"/>
</dbReference>
<name>A0A7G5C4U2_9BACL</name>
<gene>
    <name evidence="2" type="primary">yidD</name>
    <name evidence="2" type="ORF">FPL14_25945</name>
</gene>
<comment type="function">
    <text evidence="1">Could be involved in insertion of integral membrane proteins into the membrane.</text>
</comment>
<protein>
    <recommendedName>
        <fullName evidence="1">Putative membrane protein insertion efficiency factor</fullName>
    </recommendedName>
</protein>
<evidence type="ECO:0000313" key="2">
    <source>
        <dbReference type="EMBL" id="QMV44226.1"/>
    </source>
</evidence>
<keyword evidence="1" id="KW-1003">Cell membrane</keyword>
<sequence length="78" mass="8795">MKIVRRTLQAPIRFYRTFISPLTPPSCRFLPTCSAYALEAIEVHGPAKGSYLAVKRISKCHPFHRGGYDPVPPPKTKK</sequence>
<dbReference type="GO" id="GO:0005886">
    <property type="term" value="C:plasma membrane"/>
    <property type="evidence" value="ECO:0007669"/>
    <property type="project" value="UniProtKB-SubCell"/>
</dbReference>
<evidence type="ECO:0000313" key="3">
    <source>
        <dbReference type="Proteomes" id="UP000515679"/>
    </source>
</evidence>
<dbReference type="PANTHER" id="PTHR33383:SF1">
    <property type="entry name" value="MEMBRANE PROTEIN INSERTION EFFICIENCY FACTOR-RELATED"/>
    <property type="match status" value="1"/>
</dbReference>
<accession>A0A7G5C4U2</accession>
<comment type="subcellular location">
    <subcellularLocation>
        <location evidence="1">Cell membrane</location>
        <topology evidence="1">Peripheral membrane protein</topology>
        <orientation evidence="1">Cytoplasmic side</orientation>
    </subcellularLocation>
</comment>
<dbReference type="SMART" id="SM01234">
    <property type="entry name" value="Haemolytic"/>
    <property type="match status" value="1"/>
</dbReference>
<dbReference type="AlphaFoldDB" id="A0A7G5C4U2"/>
<reference evidence="2 3" key="1">
    <citation type="submission" date="2019-07" db="EMBL/GenBank/DDBJ databases">
        <authorList>
            <person name="Kim J.K."/>
            <person name="Cheong H.-M."/>
            <person name="Choi Y."/>
            <person name="Hwang K.J."/>
            <person name="Lee S."/>
            <person name="Choi C."/>
        </authorList>
    </citation>
    <scope>NUCLEOTIDE SEQUENCE [LARGE SCALE GENOMIC DNA]</scope>
    <source>
        <strain evidence="2 3">KS 22</strain>
    </source>
</reference>
<dbReference type="PANTHER" id="PTHR33383">
    <property type="entry name" value="MEMBRANE PROTEIN INSERTION EFFICIENCY FACTOR-RELATED"/>
    <property type="match status" value="1"/>
</dbReference>
<proteinExistence type="inferred from homology"/>
<comment type="similarity">
    <text evidence="1">Belongs to the UPF0161 family.</text>
</comment>
<keyword evidence="3" id="KW-1185">Reference proteome</keyword>
<dbReference type="Pfam" id="PF01809">
    <property type="entry name" value="YidD"/>
    <property type="match status" value="1"/>
</dbReference>
<dbReference type="NCBIfam" id="TIGR00278">
    <property type="entry name" value="membrane protein insertion efficiency factor YidD"/>
    <property type="match status" value="1"/>
</dbReference>
<dbReference type="EMBL" id="CP041969">
    <property type="protein sequence ID" value="QMV44226.1"/>
    <property type="molecule type" value="Genomic_DNA"/>
</dbReference>
<keyword evidence="1" id="KW-0472">Membrane</keyword>
<dbReference type="RefSeq" id="WP_182300461.1">
    <property type="nucleotide sequence ID" value="NZ_CP041969.1"/>
</dbReference>
<dbReference type="Proteomes" id="UP000515679">
    <property type="component" value="Chromosome"/>
</dbReference>
<evidence type="ECO:0000256" key="1">
    <source>
        <dbReference type="HAMAP-Rule" id="MF_00386"/>
    </source>
</evidence>